<dbReference type="OMA" id="LMLLWHF"/>
<evidence type="ECO:0000259" key="11">
    <source>
        <dbReference type="PROSITE" id="PS50003"/>
    </source>
</evidence>
<dbReference type="Pfam" id="PF01031">
    <property type="entry name" value="Dynamin_M"/>
    <property type="match status" value="1"/>
</dbReference>
<evidence type="ECO:0000256" key="5">
    <source>
        <dbReference type="ARBA" id="ARBA00022801"/>
    </source>
</evidence>
<dbReference type="GO" id="GO:0016185">
    <property type="term" value="P:synaptic vesicle budding from presynaptic endocytic zone membrane"/>
    <property type="evidence" value="ECO:0007669"/>
    <property type="project" value="TreeGrafter"/>
</dbReference>
<dbReference type="InterPro" id="IPR000375">
    <property type="entry name" value="Dynamin_stalk"/>
</dbReference>
<dbReference type="FunFam" id="2.30.29.30:FF:000586">
    <property type="entry name" value="Dynamin"/>
    <property type="match status" value="1"/>
</dbReference>
<dbReference type="InterPro" id="IPR003130">
    <property type="entry name" value="GED"/>
</dbReference>
<dbReference type="GO" id="GO:0031623">
    <property type="term" value="P:receptor internalization"/>
    <property type="evidence" value="ECO:0007669"/>
    <property type="project" value="TreeGrafter"/>
</dbReference>
<name>A0A0H5SIJ0_BRUMA</name>
<dbReference type="InterPro" id="IPR030381">
    <property type="entry name" value="G_DYNAMIN_dom"/>
</dbReference>
<dbReference type="PANTHER" id="PTHR11566:SF212">
    <property type="entry name" value="DYNAMIN"/>
    <property type="match status" value="1"/>
</dbReference>
<evidence type="ECO:0000256" key="2">
    <source>
        <dbReference type="ARBA" id="ARBA00022583"/>
    </source>
</evidence>
<dbReference type="PROSITE" id="PS50003">
    <property type="entry name" value="PH_DOMAIN"/>
    <property type="match status" value="1"/>
</dbReference>
<evidence type="ECO:0000256" key="1">
    <source>
        <dbReference type="ARBA" id="ARBA00011980"/>
    </source>
</evidence>
<dbReference type="GO" id="GO:0003924">
    <property type="term" value="F:GTPase activity"/>
    <property type="evidence" value="ECO:0007669"/>
    <property type="project" value="InterPro"/>
</dbReference>
<dbReference type="GO" id="GO:0005874">
    <property type="term" value="C:microtubule"/>
    <property type="evidence" value="ECO:0007669"/>
    <property type="project" value="UniProtKB-KW"/>
</dbReference>
<dbReference type="GO" id="GO:0005737">
    <property type="term" value="C:cytoplasm"/>
    <property type="evidence" value="ECO:0007669"/>
    <property type="project" value="TreeGrafter"/>
</dbReference>
<dbReference type="SMART" id="SM00233">
    <property type="entry name" value="PH"/>
    <property type="match status" value="1"/>
</dbReference>
<dbReference type="CDD" id="cd08771">
    <property type="entry name" value="DLP_1"/>
    <property type="match status" value="1"/>
</dbReference>
<dbReference type="InterPro" id="IPR019762">
    <property type="entry name" value="Dynamin_GTPase_CS"/>
</dbReference>
<dbReference type="InterPro" id="IPR011993">
    <property type="entry name" value="PH-like_dom_sf"/>
</dbReference>
<dbReference type="FunFam" id="3.40.50.300:FF:000045">
    <property type="entry name" value="dynamin-1 isoform X2"/>
    <property type="match status" value="1"/>
</dbReference>
<dbReference type="Pfam" id="PF00350">
    <property type="entry name" value="Dynamin_N"/>
    <property type="match status" value="1"/>
</dbReference>
<dbReference type="PROSITE" id="PS51388">
    <property type="entry name" value="GED"/>
    <property type="match status" value="1"/>
</dbReference>
<evidence type="ECO:0000259" key="13">
    <source>
        <dbReference type="PROSITE" id="PS51718"/>
    </source>
</evidence>
<dbReference type="GO" id="GO:0005886">
    <property type="term" value="C:plasma membrane"/>
    <property type="evidence" value="ECO:0007669"/>
    <property type="project" value="TreeGrafter"/>
</dbReference>
<evidence type="ECO:0000259" key="12">
    <source>
        <dbReference type="PROSITE" id="PS51388"/>
    </source>
</evidence>
<dbReference type="EMBL" id="LN856898">
    <property type="protein sequence ID" value="CRZ23645.1"/>
    <property type="molecule type" value="Genomic_DNA"/>
</dbReference>
<dbReference type="InterPro" id="IPR001401">
    <property type="entry name" value="Dynamin_GTPase"/>
</dbReference>
<dbReference type="Pfam" id="PF00169">
    <property type="entry name" value="PH"/>
    <property type="match status" value="1"/>
</dbReference>
<reference evidence="14" key="1">
    <citation type="journal article" date="2007" name="Science">
        <title>Draft genome of the filarial nematode parasite Brugia malayi.</title>
        <authorList>
            <person name="Ghedin E."/>
            <person name="Wang S."/>
            <person name="Spiro D."/>
            <person name="Caler E."/>
            <person name="Zhao Q."/>
            <person name="Crabtree J."/>
            <person name="Allen J.E."/>
            <person name="Delcher A.L."/>
            <person name="Guiliano D.B."/>
            <person name="Miranda-Saavedra D."/>
            <person name="Angiuoli S.V."/>
            <person name="Creasy T."/>
            <person name="Amedeo P."/>
            <person name="Haas B."/>
            <person name="El-Sayed N.M."/>
            <person name="Wortman J.R."/>
            <person name="Feldblyum T."/>
            <person name="Tallon L."/>
            <person name="Schatz M."/>
            <person name="Shumway M."/>
            <person name="Koo H."/>
            <person name="Salzberg S.L."/>
            <person name="Schobel S."/>
            <person name="Pertea M."/>
            <person name="Pop M."/>
            <person name="White O."/>
            <person name="Barton G.J."/>
            <person name="Carlow C.K."/>
            <person name="Crawford M.J."/>
            <person name="Daub J."/>
            <person name="Dimmic M.W."/>
            <person name="Estes C.F."/>
            <person name="Foster J.M."/>
            <person name="Ganatra M."/>
            <person name="Gregory W.F."/>
            <person name="Johnson N.M."/>
            <person name="Jin J."/>
            <person name="Komuniecki R."/>
            <person name="Korf I."/>
            <person name="Kumar S."/>
            <person name="Laney S."/>
            <person name="Li B.W."/>
            <person name="Li W."/>
            <person name="Lindblom T.H."/>
            <person name="Lustigman S."/>
            <person name="Ma D."/>
            <person name="Maina C.V."/>
            <person name="Martin D.M."/>
            <person name="McCarter J.P."/>
            <person name="McReynolds L."/>
            <person name="Mitreva M."/>
            <person name="Nutman T.B."/>
            <person name="Parkinson J."/>
            <person name="Peregrin-Alvarez J.M."/>
            <person name="Poole C."/>
            <person name="Ren Q."/>
            <person name="Saunders L."/>
            <person name="Sluder A.E."/>
            <person name="Smith K."/>
            <person name="Stanke M."/>
            <person name="Unnasch T.R."/>
            <person name="Ware J."/>
            <person name="Wei A.D."/>
            <person name="Weil G."/>
            <person name="Williams D.J."/>
            <person name="Zhang Y."/>
            <person name="Williams S.A."/>
            <person name="Fraser-Liggett C."/>
            <person name="Slatko B."/>
            <person name="Blaxter M.L."/>
            <person name="Scott A.L."/>
        </authorList>
    </citation>
    <scope>NUCLEOTIDE SEQUENCE</scope>
    <source>
        <strain evidence="14">FR3</strain>
    </source>
</reference>
<sequence>MSWANTGMQALIPTINRLQDAFAQLGTSLNFDLPQIAVVGGQSAGKSSVLENFVGKDFLPRGSGIVTRRPLILQLVHDQHVEYGEFLHKRGQKFIDFEMIKKEIEDETDRMTGQNKDISPIPINLRIFSPNVLNLTLIDLPGLTKVPVGDQPPDIEHQIREMLLTYISRETCLVLAVTPANSDLATSDALKLAREVDPQGLRTIGVLTKLDLMDEGTDARDILENRLFPLRRGYIGVVNRGQKDIVGKKDIRAALDAERKFFISHSAYRHLADRLGTPYLQRTLNQQLTNHIKDTLPALRDSLQKKLYALEKDVNEYKNFQPNDPSRKTKALMQYVSAVARYPRLRDEIERIVTTNMREKEQSAKYHISMVVDYELAYMNTNHEDFIGFSNAEAKASSTSQKKNLGNQVIRKGWLSVHNISFVRGSKDCWFVLTSDSLSWYKDDEEKEKKYMLPLDGIKLRDLEAGFMSKQHKFALFYPDGKNIYKDYKQLELSASNLDEVDAWKASFLRAGVYPEKEKSAGDDETVTEIEETSMDPQLERQVETIRNLVDSYMRIVTKTIRDLVPKAIMFLIVNKVNEFLRDGDLLANLYQLGDTDSLMEESQLEAQKREEMFRMYHACKEALKIIGEVNMSTMSTDALPAVASDWLRSNGPSPISRPGMGGGLTVQRPAPMPPRPTGNVQDASSLVSRPLPGPPGGLSAPLLPIRVHNNSAVQNGVPPRIPDRPQKPSRPY</sequence>
<dbReference type="GO" id="GO:0005525">
    <property type="term" value="F:GTP binding"/>
    <property type="evidence" value="ECO:0007669"/>
    <property type="project" value="UniProtKB-KW"/>
</dbReference>
<dbReference type="PANTHER" id="PTHR11566">
    <property type="entry name" value="DYNAMIN"/>
    <property type="match status" value="1"/>
</dbReference>
<feature type="domain" description="GED" evidence="12">
    <location>
        <begin position="543"/>
        <end position="635"/>
    </location>
</feature>
<dbReference type="WormBase" id="Bm9362">
    <property type="protein sequence ID" value="BM41650"/>
    <property type="gene ID" value="WBGene00229623"/>
    <property type="gene designation" value="Bma-dyn-1.2"/>
</dbReference>
<proteinExistence type="inferred from homology"/>
<comment type="similarity">
    <text evidence="9">Belongs to the TRAFAC class dynamin-like GTPase superfamily. Dynamin/Fzo/YdjA family.</text>
</comment>
<dbReference type="GO" id="GO:0008017">
    <property type="term" value="F:microtubule binding"/>
    <property type="evidence" value="ECO:0007669"/>
    <property type="project" value="TreeGrafter"/>
</dbReference>
<evidence type="ECO:0000256" key="6">
    <source>
        <dbReference type="ARBA" id="ARBA00023134"/>
    </source>
</evidence>
<protein>
    <recommendedName>
        <fullName evidence="1">dynamin GTPase</fullName>
        <ecNumber evidence="1">3.6.5.5</ecNumber>
    </recommendedName>
</protein>
<evidence type="ECO:0000256" key="7">
    <source>
        <dbReference type="ARBA" id="ARBA00023175"/>
    </source>
</evidence>
<dbReference type="CDD" id="cd01256">
    <property type="entry name" value="PH_dynamin"/>
    <property type="match status" value="1"/>
</dbReference>
<evidence type="ECO:0000256" key="8">
    <source>
        <dbReference type="ARBA" id="ARBA00048040"/>
    </source>
</evidence>
<dbReference type="SMART" id="SM00053">
    <property type="entry name" value="DYNc"/>
    <property type="match status" value="1"/>
</dbReference>
<evidence type="ECO:0000313" key="15">
    <source>
        <dbReference type="WormBase" id="Bm9362"/>
    </source>
</evidence>
<keyword evidence="5" id="KW-0378">Hydrolase</keyword>
<keyword evidence="7" id="KW-0505">Motor protein</keyword>
<dbReference type="Pfam" id="PF02212">
    <property type="entry name" value="GED"/>
    <property type="match status" value="1"/>
</dbReference>
<evidence type="ECO:0000256" key="10">
    <source>
        <dbReference type="SAM" id="MobiDB-lite"/>
    </source>
</evidence>
<organism evidence="14">
    <name type="scientific">Brugia malayi</name>
    <name type="common">Filarial nematode worm</name>
    <dbReference type="NCBI Taxonomy" id="6279"/>
    <lineage>
        <taxon>Eukaryota</taxon>
        <taxon>Metazoa</taxon>
        <taxon>Ecdysozoa</taxon>
        <taxon>Nematoda</taxon>
        <taxon>Chromadorea</taxon>
        <taxon>Rhabditida</taxon>
        <taxon>Spirurina</taxon>
        <taxon>Spiruromorpha</taxon>
        <taxon>Filarioidea</taxon>
        <taxon>Onchocercidae</taxon>
        <taxon>Brugia</taxon>
    </lineage>
</organism>
<dbReference type="SUPFAM" id="SSF50729">
    <property type="entry name" value="PH domain-like"/>
    <property type="match status" value="1"/>
</dbReference>
<dbReference type="Gene3D" id="1.20.120.1240">
    <property type="entry name" value="Dynamin, middle domain"/>
    <property type="match status" value="1"/>
</dbReference>
<dbReference type="InterPro" id="IPR022812">
    <property type="entry name" value="Dynamin"/>
</dbReference>
<dbReference type="InterPro" id="IPR001849">
    <property type="entry name" value="PH_domain"/>
</dbReference>
<feature type="region of interest" description="Disordered" evidence="10">
    <location>
        <begin position="651"/>
        <end position="733"/>
    </location>
</feature>
<keyword evidence="2" id="KW-0254">Endocytosis</keyword>
<dbReference type="Gene3D" id="2.30.29.30">
    <property type="entry name" value="Pleckstrin-homology domain (PH domain)/Phosphotyrosine-binding domain (PTB)"/>
    <property type="match status" value="1"/>
</dbReference>
<evidence type="ECO:0000256" key="4">
    <source>
        <dbReference type="ARBA" id="ARBA00022741"/>
    </source>
</evidence>
<evidence type="ECO:0000256" key="3">
    <source>
        <dbReference type="ARBA" id="ARBA00022701"/>
    </source>
</evidence>
<feature type="domain" description="PH" evidence="11">
    <location>
        <begin position="408"/>
        <end position="513"/>
    </location>
</feature>
<dbReference type="InterPro" id="IPR027417">
    <property type="entry name" value="P-loop_NTPase"/>
</dbReference>
<dbReference type="SUPFAM" id="SSF52540">
    <property type="entry name" value="P-loop containing nucleoside triphosphate hydrolases"/>
    <property type="match status" value="1"/>
</dbReference>
<dbReference type="PROSITE" id="PS51718">
    <property type="entry name" value="G_DYNAMIN_2"/>
    <property type="match status" value="1"/>
</dbReference>
<evidence type="ECO:0000313" key="14">
    <source>
        <dbReference type="EMBL" id="CRZ23645.1"/>
    </source>
</evidence>
<keyword evidence="4 9" id="KW-0547">Nucleotide-binding</keyword>
<keyword evidence="6 9" id="KW-0342">GTP-binding</keyword>
<comment type="catalytic activity">
    <reaction evidence="8">
        <text>GTP + H2O = GDP + phosphate + H(+)</text>
        <dbReference type="Rhea" id="RHEA:19669"/>
        <dbReference type="ChEBI" id="CHEBI:15377"/>
        <dbReference type="ChEBI" id="CHEBI:15378"/>
        <dbReference type="ChEBI" id="CHEBI:37565"/>
        <dbReference type="ChEBI" id="CHEBI:43474"/>
        <dbReference type="ChEBI" id="CHEBI:58189"/>
        <dbReference type="EC" id="3.6.5.5"/>
    </reaction>
</comment>
<dbReference type="PROSITE" id="PS00410">
    <property type="entry name" value="G_DYNAMIN_1"/>
    <property type="match status" value="1"/>
</dbReference>
<evidence type="ECO:0000256" key="9">
    <source>
        <dbReference type="RuleBase" id="RU003932"/>
    </source>
</evidence>
<dbReference type="Gene3D" id="3.40.50.300">
    <property type="entry name" value="P-loop containing nucleotide triphosphate hydrolases"/>
    <property type="match status" value="1"/>
</dbReference>
<dbReference type="AlphaFoldDB" id="A0A0H5SIJ0"/>
<dbReference type="GO" id="GO:0098793">
    <property type="term" value="C:presynapse"/>
    <property type="evidence" value="ECO:0007669"/>
    <property type="project" value="GOC"/>
</dbReference>
<gene>
    <name evidence="15" type="primary">bma-dyn-1.2</name>
    <name evidence="14 15" type="ORF">Bm9362</name>
    <name evidence="14" type="ORF">BM_Bm9362</name>
</gene>
<dbReference type="InterPro" id="IPR020850">
    <property type="entry name" value="GED_dom"/>
</dbReference>
<dbReference type="SMART" id="SM00302">
    <property type="entry name" value="GED"/>
    <property type="match status" value="1"/>
</dbReference>
<dbReference type="EC" id="3.6.5.5" evidence="1"/>
<keyword evidence="3" id="KW-0493">Microtubule</keyword>
<dbReference type="InterPro" id="IPR045063">
    <property type="entry name" value="Dynamin_N"/>
</dbReference>
<reference evidence="14" key="2">
    <citation type="submission" date="2012-12" db="EMBL/GenBank/DDBJ databases">
        <authorList>
            <person name="Gao Y.W."/>
            <person name="Fan S.T."/>
            <person name="Sun H.T."/>
            <person name="Wang Z."/>
            <person name="Gao X.L."/>
            <person name="Li Y.G."/>
            <person name="Wang T.C."/>
            <person name="Zhang K."/>
            <person name="Xu W.W."/>
            <person name="Yu Z.J."/>
            <person name="Xia X.Z."/>
        </authorList>
    </citation>
    <scope>NUCLEOTIDE SEQUENCE</scope>
    <source>
        <strain evidence="14">FR3</strain>
    </source>
</reference>
<accession>A0A0H5SIJ0</accession>
<dbReference type="PRINTS" id="PR00195">
    <property type="entry name" value="DYNAMIN"/>
</dbReference>
<feature type="domain" description="Dynamin-type G" evidence="13">
    <location>
        <begin position="30"/>
        <end position="297"/>
    </location>
</feature>